<reference evidence="1" key="5">
    <citation type="journal article" date="2001" name="Nature">
        <title>Functional annotation of a full-length mouse cDNA collection.</title>
        <authorList>
            <consortium name="The RIKEN Genome Exploration Research Group Phase II Team and the FANTOM Consortium"/>
        </authorList>
    </citation>
    <scope>NUCLEOTIDE SEQUENCE</scope>
    <source>
        <strain evidence="1">C57BL/6J</strain>
        <tissue evidence="1">Whole body</tissue>
    </source>
</reference>
<proteinExistence type="evidence at transcript level"/>
<dbReference type="EMBL" id="AK011897">
    <property type="protein sequence ID" value="BAB27903.1"/>
    <property type="molecule type" value="mRNA"/>
</dbReference>
<reference evidence="1" key="2">
    <citation type="journal article" date="2000" name="Genome Res.">
        <title>Normalization and subtraction of cap-trapper-selected cDNAs to prepare full-length cDNA libraries for rapid discovery of new genes.</title>
        <authorList>
            <person name="Carninci P."/>
            <person name="Shibata Y."/>
            <person name="Hayatsu N."/>
            <person name="Sugahara Y."/>
            <person name="Shibata K."/>
            <person name="Itoh M."/>
            <person name="Konno H."/>
            <person name="Okazaki Y."/>
            <person name="Muramatsu M."/>
            <person name="Hayashizaki Y."/>
        </authorList>
    </citation>
    <scope>NUCLEOTIDE SEQUENCE</scope>
    <source>
        <strain evidence="1">C57BL/6J</strain>
        <tissue evidence="1">Whole body</tissue>
    </source>
</reference>
<gene>
    <name evidence="2" type="primary">2610206C17Rik</name>
</gene>
<dbReference type="MGI" id="MGI:1919745">
    <property type="gene designation" value="2610206C17Rik"/>
</dbReference>
<reference evidence="1" key="3">
    <citation type="journal article" date="2000" name="Genome Res.">
        <title>RIKEN integrated sequence analysis (RISA) system--384-format sequencing pipeline with 384 multicapillary sequencer.</title>
        <authorList>
            <person name="Shibata K."/>
            <person name="Itoh M."/>
            <person name="Aizawa K."/>
            <person name="Nagaoka S."/>
            <person name="Sasaki N."/>
            <person name="Carninci P."/>
            <person name="Konno H."/>
            <person name="Akiyama J."/>
            <person name="Nishi K."/>
            <person name="Kitsunai T."/>
            <person name="Tashiro H."/>
            <person name="Itoh M."/>
            <person name="Sumi N."/>
            <person name="Ishii Y."/>
            <person name="Nakamura S."/>
            <person name="Hazama M."/>
            <person name="Nishine T."/>
            <person name="Harada A."/>
            <person name="Yamamoto R."/>
            <person name="Matsumoto H."/>
            <person name="Sakaguchi S."/>
            <person name="Ikegami T."/>
            <person name="Kashiwagi K."/>
            <person name="Fujiwake S."/>
            <person name="Inoue K."/>
            <person name="Togawa Y."/>
            <person name="Izawa M."/>
            <person name="Ohara E."/>
            <person name="Watahiki M."/>
            <person name="Yoneda Y."/>
            <person name="Ishikawa T."/>
            <person name="Ozawa K."/>
            <person name="Tanaka T."/>
            <person name="Matsuura S."/>
            <person name="Kawai J."/>
            <person name="Okazaki Y."/>
            <person name="Muramatsu M."/>
            <person name="Inoue Y."/>
            <person name="Kira A."/>
            <person name="Hayashizaki Y."/>
        </authorList>
    </citation>
    <scope>NUCLEOTIDE SEQUENCE</scope>
    <source>
        <strain evidence="1">C57BL/6J</strain>
        <tissue evidence="1">Whole body</tissue>
    </source>
</reference>
<evidence type="ECO:0000313" key="1">
    <source>
        <dbReference type="EMBL" id="BAB27903.1"/>
    </source>
</evidence>
<evidence type="ECO:0000313" key="2">
    <source>
        <dbReference type="MGI" id="MGI:1919745"/>
    </source>
</evidence>
<organism evidence="1">
    <name type="scientific">Mus musculus</name>
    <name type="common">Mouse</name>
    <dbReference type="NCBI Taxonomy" id="10090"/>
    <lineage>
        <taxon>Eukaryota</taxon>
        <taxon>Metazoa</taxon>
        <taxon>Chordata</taxon>
        <taxon>Craniata</taxon>
        <taxon>Vertebrata</taxon>
        <taxon>Euteleostomi</taxon>
        <taxon>Mammalia</taxon>
        <taxon>Eutheria</taxon>
        <taxon>Euarchontoglires</taxon>
        <taxon>Glires</taxon>
        <taxon>Rodentia</taxon>
        <taxon>Myomorpha</taxon>
        <taxon>Muroidea</taxon>
        <taxon>Muridae</taxon>
        <taxon>Murinae</taxon>
        <taxon>Mus</taxon>
        <taxon>Mus</taxon>
    </lineage>
</organism>
<name>Q9D018_MOUSE</name>
<reference evidence="1" key="7">
    <citation type="journal article" date="2005" name="Science">
        <title>The Transcriptional Landscape of the Mammalian Genome.</title>
        <authorList>
            <consortium name="The FANTOM Consortium"/>
            <consortium name="Riken Genome Exploration Research Group and Genome Science Group (Genome Network Project Core Group)"/>
        </authorList>
    </citation>
    <scope>NUCLEOTIDE SEQUENCE</scope>
    <source>
        <strain evidence="1">C57BL/6J</strain>
        <tissue evidence="1">Whole body</tissue>
    </source>
</reference>
<protein>
    <submittedName>
        <fullName evidence="1">Uncharacterized protein</fullName>
    </submittedName>
</protein>
<reference evidence="1" key="1">
    <citation type="journal article" date="1999" name="Methods Enzymol.">
        <title>High-efficiency full-length cDNA cloning.</title>
        <authorList>
            <person name="Carninci P."/>
            <person name="Hayashizaki Y."/>
        </authorList>
    </citation>
    <scope>NUCLEOTIDE SEQUENCE</scope>
    <source>
        <strain evidence="1">C57BL/6J</strain>
        <tissue evidence="1">Whole body</tissue>
    </source>
</reference>
<reference evidence="1" key="6">
    <citation type="journal article" date="2002" name="Nature">
        <title>Analysis of the mouse transcriptome based on functional annotation of 60,770 full-length cDNAs.</title>
        <authorList>
            <consortium name="The FANTOM Consortium and the RIKEN Genome Exploration Research Group Phase I and II Team"/>
        </authorList>
    </citation>
    <scope>NUCLEOTIDE SEQUENCE</scope>
    <source>
        <strain evidence="1">C57BL/6J</strain>
        <tissue evidence="1">Whole body</tissue>
    </source>
</reference>
<dbReference type="AlphaFoldDB" id="Q9D018"/>
<sequence length="105" mass="11783">MHACCTLHQPFSLTWMLIDVGRGEILHQVSKQVLERILSYGWMISLGLRSWNCTIGPKMANSMFAQATAASRLREISVEGPLITFGLFGDTNSSAIYGDLWCMHY</sequence>
<reference evidence="1" key="4">
    <citation type="submission" date="2000-07" db="EMBL/GenBank/DDBJ databases">
        <authorList>
            <person name="Adachi J."/>
            <person name="Aizawa K."/>
            <person name="Akahira S."/>
            <person name="Akimura T."/>
            <person name="Arai A."/>
            <person name="Aono H."/>
            <person name="Arakawa T."/>
            <person name="Bono H."/>
            <person name="Carninci P."/>
            <person name="Fukuda S."/>
            <person name="Fukunishi Y."/>
            <person name="Furuno M."/>
            <person name="Hanagaki T."/>
            <person name="Hara A."/>
            <person name="Hayatsu N."/>
            <person name="Hiramoto K."/>
            <person name="Hiraoka T."/>
            <person name="Hori F."/>
            <person name="Imotani K."/>
            <person name="Ishii Y."/>
            <person name="Itoh M."/>
            <person name="Izawa M."/>
            <person name="Kasukawa T."/>
            <person name="Kato H."/>
            <person name="Kawai J."/>
            <person name="Kojima Y."/>
            <person name="Konno H."/>
            <person name="Kouda M."/>
            <person name="Koya S."/>
            <person name="Kurihara C."/>
            <person name="Matsuyama T."/>
            <person name="Miyazaki A."/>
            <person name="Nishi K."/>
            <person name="Nomura K."/>
            <person name="Numazaki R."/>
            <person name="Ohno M."/>
            <person name="Okazaki Y."/>
            <person name="Okido T."/>
            <person name="Owa C."/>
            <person name="Saito H."/>
            <person name="Saito R."/>
            <person name="Sakai C."/>
            <person name="Sakai K."/>
            <person name="Sano H."/>
            <person name="Sasaki D."/>
            <person name="Shibata K."/>
            <person name="Shibata Y."/>
            <person name="Shinagawa A."/>
            <person name="Shiraki T."/>
            <person name="Sogabe Y."/>
            <person name="Suzuki H."/>
            <person name="Tagami M."/>
            <person name="Tagawa A."/>
            <person name="Takahashi F."/>
            <person name="Tanaka T."/>
            <person name="Tejima Y."/>
            <person name="Toya T."/>
            <person name="Yamamura T."/>
            <person name="Yasunishi A."/>
            <person name="Yoshida K."/>
            <person name="Yoshino M."/>
            <person name="Muramatsu M."/>
            <person name="Hayashizaki Y."/>
        </authorList>
    </citation>
    <scope>NUCLEOTIDE SEQUENCE</scope>
    <source>
        <strain evidence="1">C57BL/6J</strain>
        <tissue evidence="1">Whole body</tissue>
    </source>
</reference>
<reference evidence="1" key="8">
    <citation type="journal article" date="2005" name="Science">
        <title>Antisense Transcription in the Mammalian Transcriptome.</title>
        <authorList>
            <consortium name="RIKEN Genome Exploration Research Group and Genome Science Group (Genome Network Project Core Group) and the FANTOM Consortium"/>
        </authorList>
    </citation>
    <scope>NUCLEOTIDE SEQUENCE</scope>
    <source>
        <strain evidence="1">C57BL/6J</strain>
        <tissue evidence="1">Whole body</tissue>
    </source>
</reference>
<dbReference type="AGR" id="MGI:1919745"/>
<accession>Q9D018</accession>